<organism evidence="1 2">
    <name type="scientific">Symbiodinium necroappetens</name>
    <dbReference type="NCBI Taxonomy" id="1628268"/>
    <lineage>
        <taxon>Eukaryota</taxon>
        <taxon>Sar</taxon>
        <taxon>Alveolata</taxon>
        <taxon>Dinophyceae</taxon>
        <taxon>Suessiales</taxon>
        <taxon>Symbiodiniaceae</taxon>
        <taxon>Symbiodinium</taxon>
    </lineage>
</organism>
<name>A0A813B0G6_9DINO</name>
<dbReference type="Proteomes" id="UP000601435">
    <property type="component" value="Unassembled WGS sequence"/>
</dbReference>
<gene>
    <name evidence="1" type="ORF">SNEC2469_LOCUS29246</name>
</gene>
<sequence>MQCEVVKRKVFGFCPQVDHIGACLQLDGHGTYFEQALCHAGPPRRRQAVLGSERDDCMMRDFSQASCLLHPLYARMPDVSFLANTSQPPVCPLGPPQRALRAQRSLRCPDTHVNRSGSGIVQRK</sequence>
<protein>
    <submittedName>
        <fullName evidence="1">Uncharacterized protein</fullName>
    </submittedName>
</protein>
<accession>A0A813B0G6</accession>
<keyword evidence="2" id="KW-1185">Reference proteome</keyword>
<comment type="caution">
    <text evidence="1">The sequence shown here is derived from an EMBL/GenBank/DDBJ whole genome shotgun (WGS) entry which is preliminary data.</text>
</comment>
<dbReference type="AlphaFoldDB" id="A0A813B0G6"/>
<proteinExistence type="predicted"/>
<evidence type="ECO:0000313" key="1">
    <source>
        <dbReference type="EMBL" id="CAE7885299.1"/>
    </source>
</evidence>
<dbReference type="EMBL" id="CAJNJA010065354">
    <property type="protein sequence ID" value="CAE7885299.1"/>
    <property type="molecule type" value="Genomic_DNA"/>
</dbReference>
<dbReference type="OrthoDB" id="10269591at2759"/>
<evidence type="ECO:0000313" key="2">
    <source>
        <dbReference type="Proteomes" id="UP000601435"/>
    </source>
</evidence>
<reference evidence="1" key="1">
    <citation type="submission" date="2021-02" db="EMBL/GenBank/DDBJ databases">
        <authorList>
            <person name="Dougan E. K."/>
            <person name="Rhodes N."/>
            <person name="Thang M."/>
            <person name="Chan C."/>
        </authorList>
    </citation>
    <scope>NUCLEOTIDE SEQUENCE</scope>
</reference>